<evidence type="ECO:0000256" key="2">
    <source>
        <dbReference type="ARBA" id="ARBA00022630"/>
    </source>
</evidence>
<name>R0KSF5_NOSB1</name>
<proteinExistence type="predicted"/>
<dbReference type="GO" id="GO:0016491">
    <property type="term" value="F:oxidoreductase activity"/>
    <property type="evidence" value="ECO:0007669"/>
    <property type="project" value="UniProtKB-KW"/>
</dbReference>
<dbReference type="Pfam" id="PF13450">
    <property type="entry name" value="NAD_binding_8"/>
    <property type="match status" value="1"/>
</dbReference>
<reference evidence="5 6" key="1">
    <citation type="journal article" date="2013" name="BMC Genomics">
        <title>Comparative genomics of parasitic silkworm microsporidia reveal an association between genome expansion and host adaptation.</title>
        <authorList>
            <person name="Pan G."/>
            <person name="Xu J."/>
            <person name="Li T."/>
            <person name="Xia Q."/>
            <person name="Liu S.L."/>
            <person name="Zhang G."/>
            <person name="Li S."/>
            <person name="Li C."/>
            <person name="Liu H."/>
            <person name="Yang L."/>
            <person name="Liu T."/>
            <person name="Zhang X."/>
            <person name="Wu Z."/>
            <person name="Fan W."/>
            <person name="Dang X."/>
            <person name="Xiang H."/>
            <person name="Tao M."/>
            <person name="Li Y."/>
            <person name="Hu J."/>
            <person name="Li Z."/>
            <person name="Lin L."/>
            <person name="Luo J."/>
            <person name="Geng L."/>
            <person name="Wang L."/>
            <person name="Long M."/>
            <person name="Wan Y."/>
            <person name="He N."/>
            <person name="Zhang Z."/>
            <person name="Lu C."/>
            <person name="Keeling P.J."/>
            <person name="Wang J."/>
            <person name="Xiang Z."/>
            <person name="Zhou Z."/>
        </authorList>
    </citation>
    <scope>NUCLEOTIDE SEQUENCE [LARGE SCALE GENOMIC DNA]</scope>
    <source>
        <strain evidence="6">CQ1 / CVCC 102059</strain>
    </source>
</reference>
<keyword evidence="6" id="KW-1185">Reference proteome</keyword>
<dbReference type="InterPro" id="IPR036188">
    <property type="entry name" value="FAD/NAD-bd_sf"/>
</dbReference>
<dbReference type="Proteomes" id="UP000016927">
    <property type="component" value="Unassembled WGS sequence"/>
</dbReference>
<organism evidence="5 6">
    <name type="scientific">Nosema bombycis (strain CQ1 / CVCC 102059)</name>
    <name type="common">Microsporidian parasite</name>
    <name type="synonym">Pebrine of silkworm</name>
    <dbReference type="NCBI Taxonomy" id="578461"/>
    <lineage>
        <taxon>Eukaryota</taxon>
        <taxon>Fungi</taxon>
        <taxon>Fungi incertae sedis</taxon>
        <taxon>Microsporidia</taxon>
        <taxon>Nosematidae</taxon>
        <taxon>Nosema</taxon>
    </lineage>
</organism>
<dbReference type="OrthoDB" id="333024at2759"/>
<dbReference type="PANTHER" id="PTHR42917:SF2">
    <property type="entry name" value="2,4-DIENOYL-COA REDUCTASE [(2E)-ENOYL-COA-PRODUCING]"/>
    <property type="match status" value="1"/>
</dbReference>
<dbReference type="SUPFAM" id="SSF51971">
    <property type="entry name" value="Nucleotide-binding domain"/>
    <property type="match status" value="1"/>
</dbReference>
<accession>R0KSF5</accession>
<dbReference type="EMBL" id="KB908971">
    <property type="protein sequence ID" value="EOB13701.1"/>
    <property type="molecule type" value="Genomic_DNA"/>
</dbReference>
<evidence type="ECO:0000256" key="1">
    <source>
        <dbReference type="ARBA" id="ARBA00001917"/>
    </source>
</evidence>
<dbReference type="HOGENOM" id="CLU_077212_0_0_1"/>
<dbReference type="InterPro" id="IPR051793">
    <property type="entry name" value="NADH:flavin_oxidoreductase"/>
</dbReference>
<dbReference type="AlphaFoldDB" id="R0KSF5"/>
<dbReference type="OMA" id="CIIGMGN"/>
<dbReference type="Gene3D" id="3.50.50.60">
    <property type="entry name" value="FAD/NAD(P)-binding domain"/>
    <property type="match status" value="1"/>
</dbReference>
<dbReference type="STRING" id="578461.R0KSF5"/>
<dbReference type="PANTHER" id="PTHR42917">
    <property type="entry name" value="2,4-DIENOYL-COA REDUCTASE"/>
    <property type="match status" value="1"/>
</dbReference>
<evidence type="ECO:0000313" key="6">
    <source>
        <dbReference type="Proteomes" id="UP000016927"/>
    </source>
</evidence>
<evidence type="ECO:0000256" key="3">
    <source>
        <dbReference type="ARBA" id="ARBA00022643"/>
    </source>
</evidence>
<keyword evidence="3" id="KW-0288">FMN</keyword>
<sequence>MRVGIIGGGPAGLYLAKYLSKYNHLVTIFEKESGIGGMYKYAQLPPNKLDSFKKIISSKNVKLVDNCEINRENFAKIENDFDAFVLATGGKPVRHNFRSKNILYAIDVIKEPKNIGKNVLILGMGNVSMDLIRLLFRERNFGVKSIDVVTRSSVDNSKFTNSELRDVVALEDIKITVIEKYIKPSSIKSMIAYLYSKIRQYFVHTKSGNELKKVDLAKESVSDYDQRLLTNTILSDRIKDRRRQILANIPNNTSSRSLRLIFNTNVESIQESGNSFKAKFKNGLKKTYDTVISSMGFRSNPMRLNTTKPVFKVGWCDKPTGNINDALIQAKLLSLDIDDFLKRKD</sequence>
<dbReference type="VEuPathDB" id="MicrosporidiaDB:NBO_63g0020"/>
<dbReference type="Gene3D" id="3.40.50.720">
    <property type="entry name" value="NAD(P)-binding Rossmann-like Domain"/>
    <property type="match status" value="1"/>
</dbReference>
<dbReference type="PRINTS" id="PR00419">
    <property type="entry name" value="ADXRDTASE"/>
</dbReference>
<evidence type="ECO:0000313" key="5">
    <source>
        <dbReference type="EMBL" id="EOB13701.1"/>
    </source>
</evidence>
<dbReference type="SUPFAM" id="SSF51905">
    <property type="entry name" value="FAD/NAD(P)-binding domain"/>
    <property type="match status" value="1"/>
</dbReference>
<evidence type="ECO:0000256" key="4">
    <source>
        <dbReference type="ARBA" id="ARBA00023002"/>
    </source>
</evidence>
<gene>
    <name evidence="5" type="primary">GLTB</name>
    <name evidence="5" type="ORF">NBO_63g0020</name>
</gene>
<keyword evidence="2" id="KW-0285">Flavoprotein</keyword>
<comment type="cofactor">
    <cofactor evidence="1">
        <name>FMN</name>
        <dbReference type="ChEBI" id="CHEBI:58210"/>
    </cofactor>
</comment>
<protein>
    <submittedName>
        <fullName evidence="5">Glutamate synthase NADPH small chain</fullName>
    </submittedName>
</protein>
<keyword evidence="4" id="KW-0560">Oxidoreductase</keyword>